<keyword evidence="6" id="KW-0812">Transmembrane</keyword>
<dbReference type="InterPro" id="IPR001478">
    <property type="entry name" value="PDZ"/>
</dbReference>
<dbReference type="InterPro" id="IPR001940">
    <property type="entry name" value="Peptidase_S1C"/>
</dbReference>
<dbReference type="SMART" id="SM00228">
    <property type="entry name" value="PDZ"/>
    <property type="match status" value="1"/>
</dbReference>
<keyword evidence="6" id="KW-1133">Transmembrane helix</keyword>
<dbReference type="InterPro" id="IPR009003">
    <property type="entry name" value="Peptidase_S1_PA"/>
</dbReference>
<dbReference type="FunFam" id="2.40.10.10:FF:000001">
    <property type="entry name" value="Periplasmic serine protease DegS"/>
    <property type="match status" value="1"/>
</dbReference>
<evidence type="ECO:0000256" key="1">
    <source>
        <dbReference type="ARBA" id="ARBA00010541"/>
    </source>
</evidence>
<sequence length="403" mass="42528">MAKRLWLIFAQVTTVFLAIIFVISTLKPNLLSGLNVFSPISSITLKESASSSDIVSPGSYHDAVKLSMPAVVNIFGSKTEQVAKPRNPHKSKPSQKPTPNSQEEWFNFFFGDPNSQPDESPEFSTGSGVIISKEGLIMTNHHVIEGADLIEVALGDGRKTKATLVGSDPDTDVAILKIDLKDLPEPIVLADIGSVRVGDVVLAIGNPFGVGQTVTSGIVSALGRDHLGINTFENFIQTDAAINPGNSGGALVDTQGRLIGINTAIFSKSGGSMGIGFAIPVNLAKQVMESIVKTGSVTRGWIGVEPREISPEVIQAFQLSENAKGVLISGVLKNGPAEKGGIKPGDLLKQVNDQAIIDVKSLLNAVANLQPGTNANLSVDRKGQTINFAVVIGTRPSPKEVKR</sequence>
<dbReference type="SUPFAM" id="SSF50156">
    <property type="entry name" value="PDZ domain-like"/>
    <property type="match status" value="1"/>
</dbReference>
<evidence type="ECO:0000256" key="3">
    <source>
        <dbReference type="ARBA" id="ARBA00022801"/>
    </source>
</evidence>
<comment type="similarity">
    <text evidence="1">Belongs to the peptidase S1C family.</text>
</comment>
<dbReference type="PANTHER" id="PTHR43343">
    <property type="entry name" value="PEPTIDASE S12"/>
    <property type="match status" value="1"/>
</dbReference>
<keyword evidence="3" id="KW-0378">Hydrolase</keyword>
<feature type="domain" description="PDZ" evidence="7">
    <location>
        <begin position="291"/>
        <end position="370"/>
    </location>
</feature>
<dbReference type="Gene3D" id="2.30.42.10">
    <property type="match status" value="1"/>
</dbReference>
<evidence type="ECO:0000256" key="2">
    <source>
        <dbReference type="ARBA" id="ARBA00022670"/>
    </source>
</evidence>
<dbReference type="OrthoDB" id="9758917at2"/>
<reference evidence="8 9" key="1">
    <citation type="submission" date="2017-04" db="EMBL/GenBank/DDBJ databases">
        <authorList>
            <person name="Afonso C.L."/>
            <person name="Miller P.J."/>
            <person name="Scott M.A."/>
            <person name="Spackman E."/>
            <person name="Goraichik I."/>
            <person name="Dimitrov K.M."/>
            <person name="Suarez D.L."/>
            <person name="Swayne D.E."/>
        </authorList>
    </citation>
    <scope>NUCLEOTIDE SEQUENCE [LARGE SCALE GENOMIC DNA]</scope>
    <source>
        <strain evidence="8 9">VK13</strain>
    </source>
</reference>
<protein>
    <submittedName>
        <fullName evidence="8">Serine protease DegQ</fullName>
    </submittedName>
</protein>
<keyword evidence="6" id="KW-0472">Membrane</keyword>
<dbReference type="GO" id="GO:0004252">
    <property type="term" value="F:serine-type endopeptidase activity"/>
    <property type="evidence" value="ECO:0007669"/>
    <property type="project" value="InterPro"/>
</dbReference>
<dbReference type="InterPro" id="IPR036034">
    <property type="entry name" value="PDZ_sf"/>
</dbReference>
<dbReference type="SUPFAM" id="SSF50494">
    <property type="entry name" value="Trypsin-like serine proteases"/>
    <property type="match status" value="1"/>
</dbReference>
<accession>A0A1W2BY99</accession>
<evidence type="ECO:0000256" key="4">
    <source>
        <dbReference type="ARBA" id="ARBA00022825"/>
    </source>
</evidence>
<evidence type="ECO:0000259" key="7">
    <source>
        <dbReference type="PROSITE" id="PS50106"/>
    </source>
</evidence>
<dbReference type="Pfam" id="PF13180">
    <property type="entry name" value="PDZ_2"/>
    <property type="match status" value="1"/>
</dbReference>
<dbReference type="InterPro" id="IPR051201">
    <property type="entry name" value="Chloro_Bact_Ser_Proteases"/>
</dbReference>
<dbReference type="STRING" id="1938817.SAMN06296008_1179"/>
<evidence type="ECO:0000313" key="9">
    <source>
        <dbReference type="Proteomes" id="UP000192708"/>
    </source>
</evidence>
<dbReference type="Gene3D" id="2.40.10.120">
    <property type="match status" value="1"/>
</dbReference>
<dbReference type="GO" id="GO:0006508">
    <property type="term" value="P:proteolysis"/>
    <property type="evidence" value="ECO:0007669"/>
    <property type="project" value="UniProtKB-KW"/>
</dbReference>
<dbReference type="RefSeq" id="WP_084285550.1">
    <property type="nucleotide sequence ID" value="NZ_FWXJ01000017.1"/>
</dbReference>
<keyword evidence="4" id="KW-0720">Serine protease</keyword>
<keyword evidence="2 8" id="KW-0645">Protease</keyword>
<dbReference type="Pfam" id="PF13365">
    <property type="entry name" value="Trypsin_2"/>
    <property type="match status" value="1"/>
</dbReference>
<dbReference type="PRINTS" id="PR00834">
    <property type="entry name" value="PROTEASES2C"/>
</dbReference>
<dbReference type="PROSITE" id="PS50106">
    <property type="entry name" value="PDZ"/>
    <property type="match status" value="1"/>
</dbReference>
<name>A0A1W2BY99_9BURK</name>
<feature type="transmembrane region" description="Helical" evidence="6">
    <location>
        <begin position="6"/>
        <end position="26"/>
    </location>
</feature>
<dbReference type="Proteomes" id="UP000192708">
    <property type="component" value="Unassembled WGS sequence"/>
</dbReference>
<dbReference type="AlphaFoldDB" id="A0A1W2BY99"/>
<gene>
    <name evidence="8" type="ORF">SAMN06296008_1179</name>
</gene>
<organism evidence="8 9">
    <name type="scientific">Polynucleobacter kasalickyi</name>
    <dbReference type="NCBI Taxonomy" id="1938817"/>
    <lineage>
        <taxon>Bacteria</taxon>
        <taxon>Pseudomonadati</taxon>
        <taxon>Pseudomonadota</taxon>
        <taxon>Betaproteobacteria</taxon>
        <taxon>Burkholderiales</taxon>
        <taxon>Burkholderiaceae</taxon>
        <taxon>Polynucleobacter</taxon>
    </lineage>
</organism>
<dbReference type="EMBL" id="FWXJ01000017">
    <property type="protein sequence ID" value="SMC77965.1"/>
    <property type="molecule type" value="Genomic_DNA"/>
</dbReference>
<keyword evidence="9" id="KW-1185">Reference proteome</keyword>
<dbReference type="PANTHER" id="PTHR43343:SF3">
    <property type="entry name" value="PROTEASE DO-LIKE 8, CHLOROPLASTIC"/>
    <property type="match status" value="1"/>
</dbReference>
<feature type="region of interest" description="Disordered" evidence="5">
    <location>
        <begin position="81"/>
        <end position="100"/>
    </location>
</feature>
<evidence type="ECO:0000313" key="8">
    <source>
        <dbReference type="EMBL" id="SMC77965.1"/>
    </source>
</evidence>
<evidence type="ECO:0000256" key="5">
    <source>
        <dbReference type="SAM" id="MobiDB-lite"/>
    </source>
</evidence>
<proteinExistence type="inferred from homology"/>
<evidence type="ECO:0000256" key="6">
    <source>
        <dbReference type="SAM" id="Phobius"/>
    </source>
</evidence>